<evidence type="ECO:0000313" key="2">
    <source>
        <dbReference type="Proteomes" id="UP000467252"/>
    </source>
</evidence>
<dbReference type="PANTHER" id="PTHR23026">
    <property type="entry name" value="NADPH NITROREDUCTASE"/>
    <property type="match status" value="1"/>
</dbReference>
<protein>
    <submittedName>
        <fullName evidence="1">NAD(P)H nitroreductase</fullName>
    </submittedName>
</protein>
<dbReference type="SUPFAM" id="SSF55469">
    <property type="entry name" value="FMN-dependent nitroreductase-like"/>
    <property type="match status" value="1"/>
</dbReference>
<dbReference type="InterPro" id="IPR050627">
    <property type="entry name" value="Nitroreductase/BluB"/>
</dbReference>
<dbReference type="Proteomes" id="UP000467252">
    <property type="component" value="Chromosome"/>
</dbReference>
<dbReference type="Gene3D" id="3.40.109.10">
    <property type="entry name" value="NADH Oxidase"/>
    <property type="match status" value="2"/>
</dbReference>
<proteinExistence type="predicted"/>
<name>A0A7I7UJB7_MYCPV</name>
<reference evidence="1 2" key="1">
    <citation type="journal article" date="2019" name="Emerg. Microbes Infect.">
        <title>Comprehensive subspecies identification of 175 nontuberculous mycobacteria species based on 7547 genomic profiles.</title>
        <authorList>
            <person name="Matsumoto Y."/>
            <person name="Kinjo T."/>
            <person name="Motooka D."/>
            <person name="Nabeya D."/>
            <person name="Jung N."/>
            <person name="Uechi K."/>
            <person name="Horii T."/>
            <person name="Iida T."/>
            <person name="Fujita J."/>
            <person name="Nakamura S."/>
        </authorList>
    </citation>
    <scope>NUCLEOTIDE SEQUENCE [LARGE SCALE GENOMIC DNA]</scope>
    <source>
        <strain evidence="1 2">JCM 6370</strain>
    </source>
</reference>
<organism evidence="1 2">
    <name type="scientific">Mycolicibacterium pulveris</name>
    <name type="common">Mycobacterium pulveris</name>
    <dbReference type="NCBI Taxonomy" id="36813"/>
    <lineage>
        <taxon>Bacteria</taxon>
        <taxon>Bacillati</taxon>
        <taxon>Actinomycetota</taxon>
        <taxon>Actinomycetes</taxon>
        <taxon>Mycobacteriales</taxon>
        <taxon>Mycobacteriaceae</taxon>
        <taxon>Mycolicibacterium</taxon>
    </lineage>
</organism>
<gene>
    <name evidence="1" type="ORF">MPUL_21090</name>
</gene>
<dbReference type="InterPro" id="IPR000415">
    <property type="entry name" value="Nitroreductase-like"/>
</dbReference>
<dbReference type="GO" id="GO:0016491">
    <property type="term" value="F:oxidoreductase activity"/>
    <property type="evidence" value="ECO:0007669"/>
    <property type="project" value="InterPro"/>
</dbReference>
<keyword evidence="2" id="KW-1185">Reference proteome</keyword>
<sequence length="273" mass="29280">MSPAFPDAAVLEHALDLAARAPSVRNTQPWRWHVDRHGVQLFADWERSLGTSDADRRDVVLSCGAVLHHCAVAFSAAGWSSRIHRFPEDGLLATLALGQRTPGSGSLELAEAIGRRRADRRPYRGELPAGTLELLTLRAERFAVRVAAVPGIRWARLGEAEFALRYGGDAAGHAGDDAVMLVLATDSDGDAARLRADEALSDLTLAAAALGLASCPLTEPLRDTRNRLALACEVFDAEAHPQALIRVGMSAADDPLPPVDRRSVAETTTFDLN</sequence>
<accession>A0A7I7UJB7</accession>
<dbReference type="PANTHER" id="PTHR23026:SF123">
    <property type="entry name" value="NAD(P)H NITROREDUCTASE RV3131-RELATED"/>
    <property type="match status" value="1"/>
</dbReference>
<dbReference type="AlphaFoldDB" id="A0A7I7UJB7"/>
<dbReference type="EMBL" id="AP022599">
    <property type="protein sequence ID" value="BBY80951.1"/>
    <property type="molecule type" value="Genomic_DNA"/>
</dbReference>
<evidence type="ECO:0000313" key="1">
    <source>
        <dbReference type="EMBL" id="BBY80951.1"/>
    </source>
</evidence>